<dbReference type="EMBL" id="LAZR01022929">
    <property type="protein sequence ID" value="KKL80190.1"/>
    <property type="molecule type" value="Genomic_DNA"/>
</dbReference>
<name>A0A0F9HER7_9ZZZZ</name>
<accession>A0A0F9HER7</accession>
<organism evidence="1">
    <name type="scientific">marine sediment metagenome</name>
    <dbReference type="NCBI Taxonomy" id="412755"/>
    <lineage>
        <taxon>unclassified sequences</taxon>
        <taxon>metagenomes</taxon>
        <taxon>ecological metagenomes</taxon>
    </lineage>
</organism>
<proteinExistence type="predicted"/>
<sequence length="82" mass="9232">MVIKKKETKKTPVLPSIEDIINRGGATTIESKVSEQTLESEIRFTLRIPAKLIKKVDEARSSRVGNVSRNQWILEAISKVVK</sequence>
<gene>
    <name evidence="1" type="ORF">LCGC14_2007260</name>
</gene>
<reference evidence="1" key="1">
    <citation type="journal article" date="2015" name="Nature">
        <title>Complex archaea that bridge the gap between prokaryotes and eukaryotes.</title>
        <authorList>
            <person name="Spang A."/>
            <person name="Saw J.H."/>
            <person name="Jorgensen S.L."/>
            <person name="Zaremba-Niedzwiedzka K."/>
            <person name="Martijn J."/>
            <person name="Lind A.E."/>
            <person name="van Eijk R."/>
            <person name="Schleper C."/>
            <person name="Guy L."/>
            <person name="Ettema T.J."/>
        </authorList>
    </citation>
    <scope>NUCLEOTIDE SEQUENCE</scope>
</reference>
<comment type="caution">
    <text evidence="1">The sequence shown here is derived from an EMBL/GenBank/DDBJ whole genome shotgun (WGS) entry which is preliminary data.</text>
</comment>
<protein>
    <submittedName>
        <fullName evidence="1">Uncharacterized protein</fullName>
    </submittedName>
</protein>
<evidence type="ECO:0000313" key="1">
    <source>
        <dbReference type="EMBL" id="KKL80190.1"/>
    </source>
</evidence>
<dbReference type="AlphaFoldDB" id="A0A0F9HER7"/>